<reference evidence="1 2" key="1">
    <citation type="submission" date="2019-03" db="EMBL/GenBank/DDBJ databases">
        <title>Genomic analyses of the natural microbiome of Caenorhabditis elegans.</title>
        <authorList>
            <person name="Samuel B."/>
        </authorList>
    </citation>
    <scope>NUCLEOTIDE SEQUENCE [LARGE SCALE GENOMIC DNA]</scope>
    <source>
        <strain evidence="1 2">JUb65</strain>
    </source>
</reference>
<dbReference type="OrthoDB" id="5020112at2"/>
<dbReference type="EMBL" id="SNVW01000010">
    <property type="protein sequence ID" value="TDN42895.1"/>
    <property type="molecule type" value="Genomic_DNA"/>
</dbReference>
<comment type="caution">
    <text evidence="1">The sequence shown here is derived from an EMBL/GenBank/DDBJ whole genome shotgun (WGS) entry which is preliminary data.</text>
</comment>
<dbReference type="RefSeq" id="WP_133520621.1">
    <property type="nucleotide sequence ID" value="NZ_SNVW01000010.1"/>
</dbReference>
<dbReference type="Proteomes" id="UP000295764">
    <property type="component" value="Unassembled WGS sequence"/>
</dbReference>
<dbReference type="InterPro" id="IPR045436">
    <property type="entry name" value="DUF6507"/>
</dbReference>
<evidence type="ECO:0000313" key="1">
    <source>
        <dbReference type="EMBL" id="TDN42895.1"/>
    </source>
</evidence>
<proteinExistence type="predicted"/>
<evidence type="ECO:0000313" key="2">
    <source>
        <dbReference type="Proteomes" id="UP000295764"/>
    </source>
</evidence>
<accession>A0A4R6DE61</accession>
<name>A0A4R6DE61_9MICO</name>
<gene>
    <name evidence="1" type="ORF">EDF64_110156</name>
</gene>
<dbReference type="Pfam" id="PF20117">
    <property type="entry name" value="DUF6507"/>
    <property type="match status" value="1"/>
</dbReference>
<organism evidence="1 2">
    <name type="scientific">Curtobacterium flaccumfaciens</name>
    <dbReference type="NCBI Taxonomy" id="2035"/>
    <lineage>
        <taxon>Bacteria</taxon>
        <taxon>Bacillati</taxon>
        <taxon>Actinomycetota</taxon>
        <taxon>Actinomycetes</taxon>
        <taxon>Micrococcales</taxon>
        <taxon>Microbacteriaceae</taxon>
        <taxon>Curtobacterium</taxon>
    </lineage>
</organism>
<sequence>MGNGWQIEPAGVQTTLTDTETAATNLSTAFDGLADAHATLTTAVGDDQAVAGAVAALIESHSALLQRVGNHITAGLAGAASATLAYYHGDEEMAATAQTNAIRASSTGDFSAFDLDGDQ</sequence>
<dbReference type="AlphaFoldDB" id="A0A4R6DE61"/>
<protein>
    <submittedName>
        <fullName evidence="1">Uncharacterized protein</fullName>
    </submittedName>
</protein>